<dbReference type="InterPro" id="IPR003004">
    <property type="entry name" value="GspF/PilC"/>
</dbReference>
<evidence type="ECO:0000313" key="13">
    <source>
        <dbReference type="EMBL" id="TYL59589.1"/>
    </source>
</evidence>
<feature type="transmembrane region" description="Helical" evidence="8">
    <location>
        <begin position="165"/>
        <end position="187"/>
    </location>
</feature>
<evidence type="ECO:0000256" key="1">
    <source>
        <dbReference type="ARBA" id="ARBA00004429"/>
    </source>
</evidence>
<dbReference type="EMBL" id="JAQLYE010000004">
    <property type="protein sequence ID" value="MDB8016971.1"/>
    <property type="molecule type" value="Genomic_DNA"/>
</dbReference>
<feature type="transmembrane region" description="Helical" evidence="8">
    <location>
        <begin position="313"/>
        <end position="337"/>
    </location>
</feature>
<evidence type="ECO:0000256" key="6">
    <source>
        <dbReference type="ARBA" id="ARBA00022989"/>
    </source>
</evidence>
<evidence type="ECO:0000256" key="4">
    <source>
        <dbReference type="ARBA" id="ARBA00022519"/>
    </source>
</evidence>
<reference evidence="12 16" key="2">
    <citation type="journal article" date="2019" name="Nat. Med.">
        <title>A library of human gut bacterial isolates paired with longitudinal multiomics data enables mechanistic microbiome research.</title>
        <authorList>
            <person name="Poyet M."/>
            <person name="Groussin M."/>
            <person name="Gibbons S.M."/>
            <person name="Avila-Pacheco J."/>
            <person name="Jiang X."/>
            <person name="Kearney S.M."/>
            <person name="Perrotta A.R."/>
            <person name="Berdy B."/>
            <person name="Zhao S."/>
            <person name="Lieberman T.D."/>
            <person name="Swanson P.K."/>
            <person name="Smith M."/>
            <person name="Roesemann S."/>
            <person name="Alexander J.E."/>
            <person name="Rich S.A."/>
            <person name="Livny J."/>
            <person name="Vlamakis H."/>
            <person name="Clish C."/>
            <person name="Bullock K."/>
            <person name="Deik A."/>
            <person name="Scott J."/>
            <person name="Pierce K.A."/>
            <person name="Xavier R.J."/>
            <person name="Alm E.J."/>
        </authorList>
    </citation>
    <scope>NUCLEOTIDE SEQUENCE [LARGE SCALE GENOMIC DNA]</scope>
    <source>
        <strain evidence="12 16">BIOML-A11</strain>
    </source>
</reference>
<evidence type="ECO:0000256" key="3">
    <source>
        <dbReference type="ARBA" id="ARBA00022475"/>
    </source>
</evidence>
<organism evidence="10 14">
    <name type="scientific">Agathobacter rectalis</name>
    <dbReference type="NCBI Taxonomy" id="39491"/>
    <lineage>
        <taxon>Bacteria</taxon>
        <taxon>Bacillati</taxon>
        <taxon>Bacillota</taxon>
        <taxon>Clostridia</taxon>
        <taxon>Lachnospirales</taxon>
        <taxon>Lachnospiraceae</taxon>
        <taxon>Agathobacter</taxon>
    </lineage>
</organism>
<dbReference type="Proteomes" id="UP000479563">
    <property type="component" value="Unassembled WGS sequence"/>
</dbReference>
<dbReference type="RefSeq" id="WP_015568665.1">
    <property type="nucleotide sequence ID" value="NZ_CYXM01000008.1"/>
</dbReference>
<dbReference type="EMBL" id="VSTG01000002">
    <property type="protein sequence ID" value="TYL59589.1"/>
    <property type="molecule type" value="Genomic_DNA"/>
</dbReference>
<dbReference type="EMBL" id="WKQP01000003">
    <property type="protein sequence ID" value="MSC59093.1"/>
    <property type="molecule type" value="Genomic_DNA"/>
</dbReference>
<dbReference type="Gene3D" id="1.20.81.30">
    <property type="entry name" value="Type II secretion system (T2SS), domain F"/>
    <property type="match status" value="2"/>
</dbReference>
<evidence type="ECO:0000313" key="16">
    <source>
        <dbReference type="Proteomes" id="UP000479563"/>
    </source>
</evidence>
<dbReference type="GO" id="GO:0005886">
    <property type="term" value="C:plasma membrane"/>
    <property type="evidence" value="ECO:0007669"/>
    <property type="project" value="UniProtKB-SubCell"/>
</dbReference>
<keyword evidence="7 8" id="KW-0472">Membrane</keyword>
<sequence>MSRKSKILSNAELSAFCQQISLIIAAGLPTYYGVSILCDEAPDKQTHDLLEQIYKPMELGATLHSALKDTGYFPKYMINMIQLGEETGRLEEVLNSLSKYYDREDEIASGIKSAVAYPLVLSAVMIAVIVVMIAKVLPVFSQIYAELGSELTGTAAVLMKLSEYINRYLLIIIAVMLFAALVLFIFFKTRFGKKFLMKTALSMSIASSRFANCMFLALSSGLDTDRGLDLAQALVNNPVLDSKINDCRKNISNGETFSEALLHSNIFSKMYSSWIAIGSKTGSMDEVMQHICTSCEDDTDARLSRFISVIEPAMVILLCIFIGFILVSFLLPLLGIISSIG</sequence>
<dbReference type="PRINTS" id="PR00812">
    <property type="entry name" value="BCTERIALGSPF"/>
</dbReference>
<evidence type="ECO:0000313" key="14">
    <source>
        <dbReference type="Proteomes" id="UP000095673"/>
    </source>
</evidence>
<feature type="transmembrane region" description="Helical" evidence="8">
    <location>
        <begin position="119"/>
        <end position="145"/>
    </location>
</feature>
<dbReference type="Proteomes" id="UP001212823">
    <property type="component" value="Unassembled WGS sequence"/>
</dbReference>
<dbReference type="FunFam" id="1.20.81.30:FF:000001">
    <property type="entry name" value="Type II secretion system protein F"/>
    <property type="match status" value="1"/>
</dbReference>
<protein>
    <submittedName>
        <fullName evidence="11">Type II secretion system F family protein</fullName>
    </submittedName>
    <submittedName>
        <fullName evidence="10">Type IV pilin biogenesis protein</fullName>
    </submittedName>
</protein>
<reference evidence="13 15" key="4">
    <citation type="submission" date="2019-09" db="EMBL/GenBank/DDBJ databases">
        <title>Strain-level analysis of Eubacterium rectale using genomes from metagenomes.</title>
        <authorList>
            <person name="Karcher N."/>
            <person name="Segata N."/>
        </authorList>
    </citation>
    <scope>NUCLEOTIDE SEQUENCE [LARGE SCALE GENOMIC DNA]</scope>
    <source>
        <strain evidence="13 15">L2-21</strain>
    </source>
</reference>
<name>A0A173U667_9FIRM</name>
<keyword evidence="3" id="KW-1003">Cell membrane</keyword>
<dbReference type="PANTHER" id="PTHR30012">
    <property type="entry name" value="GENERAL SECRETION PATHWAY PROTEIN"/>
    <property type="match status" value="1"/>
</dbReference>
<feature type="domain" description="Type II secretion system protein GspF" evidence="9">
    <location>
        <begin position="210"/>
        <end position="332"/>
    </location>
</feature>
<dbReference type="InterPro" id="IPR042094">
    <property type="entry name" value="T2SS_GspF_sf"/>
</dbReference>
<evidence type="ECO:0000256" key="5">
    <source>
        <dbReference type="ARBA" id="ARBA00022692"/>
    </source>
</evidence>
<dbReference type="Proteomes" id="UP000324325">
    <property type="component" value="Unassembled WGS sequence"/>
</dbReference>
<dbReference type="OrthoDB" id="1733538at2"/>
<comment type="similarity">
    <text evidence="2">Belongs to the GSP F family.</text>
</comment>
<evidence type="ECO:0000313" key="10">
    <source>
        <dbReference type="EMBL" id="CUN09960.1"/>
    </source>
</evidence>
<reference evidence="13 15" key="3">
    <citation type="submission" date="2019-08" db="EMBL/GenBank/DDBJ databases">
        <authorList>
            <person name="Duncan S."/>
            <person name="Walker A."/>
        </authorList>
    </citation>
    <scope>NUCLEOTIDE SEQUENCE [LARGE SCALE GENOMIC DNA]</scope>
    <source>
        <strain evidence="13 15">L2-21</strain>
    </source>
</reference>
<accession>A0A173U667</accession>
<comment type="subcellular location">
    <subcellularLocation>
        <location evidence="1">Cell inner membrane</location>
        <topology evidence="1">Multi-pass membrane protein</topology>
    </subcellularLocation>
</comment>
<evidence type="ECO:0000259" key="9">
    <source>
        <dbReference type="Pfam" id="PF00482"/>
    </source>
</evidence>
<evidence type="ECO:0000256" key="2">
    <source>
        <dbReference type="ARBA" id="ARBA00005745"/>
    </source>
</evidence>
<evidence type="ECO:0000256" key="7">
    <source>
        <dbReference type="ARBA" id="ARBA00023136"/>
    </source>
</evidence>
<reference evidence="10 14" key="1">
    <citation type="submission" date="2015-09" db="EMBL/GenBank/DDBJ databases">
        <authorList>
            <consortium name="Pathogen Informatics"/>
        </authorList>
    </citation>
    <scope>NUCLEOTIDE SEQUENCE [LARGE SCALE GENOMIC DNA]</scope>
    <source>
        <strain evidence="10 14">2789STDY5834968</strain>
    </source>
</reference>
<evidence type="ECO:0000313" key="12">
    <source>
        <dbReference type="EMBL" id="MSC59093.1"/>
    </source>
</evidence>
<dbReference type="EMBL" id="CYXM01000008">
    <property type="protein sequence ID" value="CUN09960.1"/>
    <property type="molecule type" value="Genomic_DNA"/>
</dbReference>
<dbReference type="Proteomes" id="UP000095673">
    <property type="component" value="Unassembled WGS sequence"/>
</dbReference>
<proteinExistence type="inferred from homology"/>
<reference evidence="11" key="5">
    <citation type="submission" date="2023-01" db="EMBL/GenBank/DDBJ databases">
        <title>Human gut microbiome strain richness.</title>
        <authorList>
            <person name="Chen-Liaw A."/>
        </authorList>
    </citation>
    <scope>NUCLEOTIDE SEQUENCE</scope>
    <source>
        <strain evidence="11">1001283st1_D2_1001283B150209_150212</strain>
    </source>
</reference>
<dbReference type="Pfam" id="PF00482">
    <property type="entry name" value="T2SSF"/>
    <property type="match status" value="2"/>
</dbReference>
<feature type="domain" description="Type II secretion system protein GspF" evidence="9">
    <location>
        <begin position="16"/>
        <end position="138"/>
    </location>
</feature>
<evidence type="ECO:0000313" key="11">
    <source>
        <dbReference type="EMBL" id="MDB8016971.1"/>
    </source>
</evidence>
<keyword evidence="4" id="KW-0997">Cell inner membrane</keyword>
<keyword evidence="5 8" id="KW-0812">Transmembrane</keyword>
<dbReference type="InterPro" id="IPR018076">
    <property type="entry name" value="T2SS_GspF_dom"/>
</dbReference>
<keyword evidence="6 8" id="KW-1133">Transmembrane helix</keyword>
<dbReference type="PANTHER" id="PTHR30012:SF0">
    <property type="entry name" value="TYPE II SECRETION SYSTEM PROTEIN F-RELATED"/>
    <property type="match status" value="1"/>
</dbReference>
<evidence type="ECO:0000313" key="15">
    <source>
        <dbReference type="Proteomes" id="UP000324325"/>
    </source>
</evidence>
<dbReference type="AlphaFoldDB" id="A0A173U667"/>
<evidence type="ECO:0000256" key="8">
    <source>
        <dbReference type="SAM" id="Phobius"/>
    </source>
</evidence>
<gene>
    <name evidence="10" type="primary">gspF</name>
    <name evidence="10" type="ORF">ERS852580_01983</name>
    <name evidence="13" type="ORF">FYL37_01685</name>
    <name evidence="12" type="ORF">GKE07_02420</name>
    <name evidence="11" type="ORF">PNE45_02830</name>
</gene>